<keyword evidence="2" id="KW-0012">Acyltransferase</keyword>
<dbReference type="PANTHER" id="PTHR43877:SF2">
    <property type="entry name" value="AMINOALKYLPHOSPHONATE N-ACETYLTRANSFERASE-RELATED"/>
    <property type="match status" value="1"/>
</dbReference>
<dbReference type="Proteomes" id="UP000502677">
    <property type="component" value="Chromosome"/>
</dbReference>
<dbReference type="EMBL" id="CP049863">
    <property type="protein sequence ID" value="QIK62867.1"/>
    <property type="molecule type" value="Genomic_DNA"/>
</dbReference>
<name>A0A6G7XEP2_9MICO</name>
<dbReference type="Pfam" id="PF00583">
    <property type="entry name" value="Acetyltransf_1"/>
    <property type="match status" value="1"/>
</dbReference>
<evidence type="ECO:0000313" key="4">
    <source>
        <dbReference type="EMBL" id="QIK62867.1"/>
    </source>
</evidence>
<gene>
    <name evidence="4" type="ORF">G7068_06395</name>
</gene>
<organism evidence="4 5">
    <name type="scientific">Leucobacter viscericola</name>
    <dbReference type="NCBI Taxonomy" id="2714935"/>
    <lineage>
        <taxon>Bacteria</taxon>
        <taxon>Bacillati</taxon>
        <taxon>Actinomycetota</taxon>
        <taxon>Actinomycetes</taxon>
        <taxon>Micrococcales</taxon>
        <taxon>Microbacteriaceae</taxon>
        <taxon>Leucobacter</taxon>
    </lineage>
</organism>
<dbReference type="InterPro" id="IPR016181">
    <property type="entry name" value="Acyl_CoA_acyltransferase"/>
</dbReference>
<feature type="domain" description="N-acetyltransferase" evidence="3">
    <location>
        <begin position="18"/>
        <end position="170"/>
    </location>
</feature>
<dbReference type="InterPro" id="IPR000182">
    <property type="entry name" value="GNAT_dom"/>
</dbReference>
<sequence length="170" mass="18579">MIQDLSLPTVLDTRAGAVTLRRAQEDDLETVLGFLYDDPISQGRGDRFDPADNALYVRALDEISKSPQNELVVAEHSEGAVVSCLQLTTIPGLSRRGGTRLLVESVHVASQFQSSGIGGAMMQWVMDVAAPAVNAAMIQLTSDSSRKDAHRFYLRLGFVDSHVGFKYRVK</sequence>
<keyword evidence="1 4" id="KW-0808">Transferase</keyword>
<dbReference type="KEGG" id="lvi:G7068_06395"/>
<evidence type="ECO:0000313" key="5">
    <source>
        <dbReference type="Proteomes" id="UP000502677"/>
    </source>
</evidence>
<dbReference type="PROSITE" id="PS51186">
    <property type="entry name" value="GNAT"/>
    <property type="match status" value="1"/>
</dbReference>
<evidence type="ECO:0000256" key="2">
    <source>
        <dbReference type="ARBA" id="ARBA00023315"/>
    </source>
</evidence>
<protein>
    <submittedName>
        <fullName evidence="4">GNAT family N-acetyltransferase</fullName>
    </submittedName>
</protein>
<dbReference type="AlphaFoldDB" id="A0A6G7XEP2"/>
<dbReference type="SUPFAM" id="SSF55729">
    <property type="entry name" value="Acyl-CoA N-acyltransferases (Nat)"/>
    <property type="match status" value="1"/>
</dbReference>
<dbReference type="PANTHER" id="PTHR43877">
    <property type="entry name" value="AMINOALKYLPHOSPHONATE N-ACETYLTRANSFERASE-RELATED-RELATED"/>
    <property type="match status" value="1"/>
</dbReference>
<dbReference type="Gene3D" id="3.40.630.30">
    <property type="match status" value="1"/>
</dbReference>
<evidence type="ECO:0000259" key="3">
    <source>
        <dbReference type="PROSITE" id="PS51186"/>
    </source>
</evidence>
<proteinExistence type="predicted"/>
<accession>A0A6G7XEP2</accession>
<dbReference type="GO" id="GO:0016747">
    <property type="term" value="F:acyltransferase activity, transferring groups other than amino-acyl groups"/>
    <property type="evidence" value="ECO:0007669"/>
    <property type="project" value="InterPro"/>
</dbReference>
<dbReference type="CDD" id="cd04301">
    <property type="entry name" value="NAT_SF"/>
    <property type="match status" value="1"/>
</dbReference>
<reference evidence="4 5" key="1">
    <citation type="submission" date="2020-03" db="EMBL/GenBank/DDBJ databases">
        <title>Leucobacter sp. nov., isolated from beetles.</title>
        <authorList>
            <person name="Hyun D.-W."/>
            <person name="Bae J.-W."/>
        </authorList>
    </citation>
    <scope>NUCLEOTIDE SEQUENCE [LARGE SCALE GENOMIC DNA]</scope>
    <source>
        <strain evidence="4 5">HDW9C</strain>
    </source>
</reference>
<keyword evidence="5" id="KW-1185">Reference proteome</keyword>
<dbReference type="InterPro" id="IPR050832">
    <property type="entry name" value="Bact_Acetyltransf"/>
</dbReference>
<dbReference type="RefSeq" id="WP_166290359.1">
    <property type="nucleotide sequence ID" value="NZ_CP049863.1"/>
</dbReference>
<evidence type="ECO:0000256" key="1">
    <source>
        <dbReference type="ARBA" id="ARBA00022679"/>
    </source>
</evidence>